<dbReference type="RefSeq" id="WP_209142631.1">
    <property type="nucleotide sequence ID" value="NZ_JAGHKP010000001.1"/>
</dbReference>
<keyword evidence="5" id="KW-0732">Signal</keyword>
<feature type="domain" description="Thioredoxin" evidence="6">
    <location>
        <begin position="339"/>
        <end position="482"/>
    </location>
</feature>
<accession>A0ABS3Y8D2</accession>
<protein>
    <submittedName>
        <fullName evidence="7">TlpA family protein disulfide reductase</fullName>
    </submittedName>
</protein>
<evidence type="ECO:0000256" key="4">
    <source>
        <dbReference type="ARBA" id="ARBA00023284"/>
    </source>
</evidence>
<comment type="subcellular location">
    <subcellularLocation>
        <location evidence="1">Cell envelope</location>
    </subcellularLocation>
</comment>
<sequence length="482" mass="54823">MLKSLSTLALILYAFSSFAQPQLKIDSVTVTGQYDHYDHQTGDQFNVTVYDWAGSHQKKYSAPIDPSGKFTIKFPFPVAGDIYLDWGRIYEANVAFPGETIRLYADLAEYKGTKAPVSTRFEGANANVHTDYMRYYYDVMRTAGDSLYSLRNRLSSGLEYRDSAVTVLQRKLRKLDDYARKQNLDKRSVQIIQAYLRFSTAGAMTQFIYKLTGSSSEISPAYLSSIDSIHMMAQSAEFFPGDYMMALRDKKNYAYTLANKAKTKEIDSVWYSLLKNDFEKELAYTWTTNQHLAASNSLGNNELQAFEDKVKDPYLRSEINARNNELLKLAQNDALLKNTRLITTIPELATAEELMAHIASQFKGKVVYMDIWGTWCAPCRDQMQYSPALKQRLKGKDVVFVYLANNSPETAWKTAIKQLMITGDNVVHYNLPKAQQSMIEKKYLYRGFPTYILIDKEGKFITNQAPRPSDPDAVEKAVAGLL</sequence>
<dbReference type="InterPro" id="IPR010916">
    <property type="entry name" value="TonB_box_CS"/>
</dbReference>
<dbReference type="Pfam" id="PF08534">
    <property type="entry name" value="Redoxin"/>
    <property type="match status" value="1"/>
</dbReference>
<evidence type="ECO:0000256" key="5">
    <source>
        <dbReference type="SAM" id="SignalP"/>
    </source>
</evidence>
<proteinExistence type="predicted"/>
<dbReference type="PROSITE" id="PS51352">
    <property type="entry name" value="THIOREDOXIN_2"/>
    <property type="match status" value="1"/>
</dbReference>
<reference evidence="8" key="1">
    <citation type="submission" date="2021-03" db="EMBL/GenBank/DDBJ databases">
        <title>Assistant Professor.</title>
        <authorList>
            <person name="Huq M.A."/>
        </authorList>
    </citation>
    <scope>NUCLEOTIDE SEQUENCE [LARGE SCALE GENOMIC DNA]</scope>
    <source>
        <strain evidence="8">MAH-28</strain>
    </source>
</reference>
<keyword evidence="8" id="KW-1185">Reference proteome</keyword>
<evidence type="ECO:0000256" key="3">
    <source>
        <dbReference type="ARBA" id="ARBA00023157"/>
    </source>
</evidence>
<keyword evidence="4" id="KW-0676">Redox-active center</keyword>
<organism evidence="7 8">
    <name type="scientific">Chitinophaga chungangae</name>
    <dbReference type="NCBI Taxonomy" id="2821488"/>
    <lineage>
        <taxon>Bacteria</taxon>
        <taxon>Pseudomonadati</taxon>
        <taxon>Bacteroidota</taxon>
        <taxon>Chitinophagia</taxon>
        <taxon>Chitinophagales</taxon>
        <taxon>Chitinophagaceae</taxon>
        <taxon>Chitinophaga</taxon>
    </lineage>
</organism>
<dbReference type="InterPro" id="IPR036249">
    <property type="entry name" value="Thioredoxin-like_sf"/>
</dbReference>
<evidence type="ECO:0000259" key="6">
    <source>
        <dbReference type="PROSITE" id="PS51352"/>
    </source>
</evidence>
<feature type="signal peptide" evidence="5">
    <location>
        <begin position="1"/>
        <end position="19"/>
    </location>
</feature>
<feature type="chain" id="PRO_5047526528" evidence="5">
    <location>
        <begin position="20"/>
        <end position="482"/>
    </location>
</feature>
<evidence type="ECO:0000256" key="2">
    <source>
        <dbReference type="ARBA" id="ARBA00022748"/>
    </source>
</evidence>
<dbReference type="EMBL" id="JAGHKP010000001">
    <property type="protein sequence ID" value="MBO9150928.1"/>
    <property type="molecule type" value="Genomic_DNA"/>
</dbReference>
<comment type="caution">
    <text evidence="7">The sequence shown here is derived from an EMBL/GenBank/DDBJ whole genome shotgun (WGS) entry which is preliminary data.</text>
</comment>
<dbReference type="SUPFAM" id="SSF52833">
    <property type="entry name" value="Thioredoxin-like"/>
    <property type="match status" value="1"/>
</dbReference>
<name>A0ABS3Y8D2_9BACT</name>
<dbReference type="InterPro" id="IPR050553">
    <property type="entry name" value="Thioredoxin_ResA/DsbE_sf"/>
</dbReference>
<evidence type="ECO:0000256" key="1">
    <source>
        <dbReference type="ARBA" id="ARBA00004196"/>
    </source>
</evidence>
<keyword evidence="3" id="KW-1015">Disulfide bond</keyword>
<evidence type="ECO:0000313" key="8">
    <source>
        <dbReference type="Proteomes" id="UP000679126"/>
    </source>
</evidence>
<dbReference type="Proteomes" id="UP000679126">
    <property type="component" value="Unassembled WGS sequence"/>
</dbReference>
<keyword evidence="2" id="KW-0201">Cytochrome c-type biogenesis</keyword>
<gene>
    <name evidence="7" type="ORF">J7I43_01805</name>
</gene>
<dbReference type="CDD" id="cd02966">
    <property type="entry name" value="TlpA_like_family"/>
    <property type="match status" value="1"/>
</dbReference>
<dbReference type="PROSITE" id="PS00430">
    <property type="entry name" value="TONB_DEPENDENT_REC_1"/>
    <property type="match status" value="1"/>
</dbReference>
<evidence type="ECO:0000313" key="7">
    <source>
        <dbReference type="EMBL" id="MBO9150928.1"/>
    </source>
</evidence>
<dbReference type="InterPro" id="IPR013766">
    <property type="entry name" value="Thioredoxin_domain"/>
</dbReference>
<dbReference type="InterPro" id="IPR013740">
    <property type="entry name" value="Redoxin"/>
</dbReference>
<dbReference type="PANTHER" id="PTHR42852">
    <property type="entry name" value="THIOL:DISULFIDE INTERCHANGE PROTEIN DSBE"/>
    <property type="match status" value="1"/>
</dbReference>
<dbReference type="Gene3D" id="3.40.30.10">
    <property type="entry name" value="Glutaredoxin"/>
    <property type="match status" value="1"/>
</dbReference>
<dbReference type="PANTHER" id="PTHR42852:SF6">
    <property type="entry name" value="THIOL:DISULFIDE INTERCHANGE PROTEIN DSBE"/>
    <property type="match status" value="1"/>
</dbReference>